<feature type="domain" description="Pyruvate dehydrogenase E1 component middle" evidence="1">
    <location>
        <begin position="6"/>
        <end position="135"/>
    </location>
</feature>
<name>A0A1I7XYN2_9BILA</name>
<keyword evidence="2" id="KW-1185">Reference proteome</keyword>
<dbReference type="SUPFAM" id="SSF52518">
    <property type="entry name" value="Thiamin diphosphate-binding fold (THDP-binding)"/>
    <property type="match status" value="1"/>
</dbReference>
<dbReference type="AlphaFoldDB" id="A0A1I7XYN2"/>
<dbReference type="InterPro" id="IPR029061">
    <property type="entry name" value="THDP-binding"/>
</dbReference>
<proteinExistence type="predicted"/>
<dbReference type="SUPFAM" id="SSF52922">
    <property type="entry name" value="TK C-terminal domain-like"/>
    <property type="match status" value="1"/>
</dbReference>
<evidence type="ECO:0000313" key="3">
    <source>
        <dbReference type="WBParaSite" id="L893_g10822.t1"/>
    </source>
</evidence>
<dbReference type="InterPro" id="IPR009014">
    <property type="entry name" value="Transketo_C/PFOR_II"/>
</dbReference>
<dbReference type="Gene3D" id="3.40.50.970">
    <property type="match status" value="2"/>
</dbReference>
<dbReference type="WBParaSite" id="L893_g10822.t1">
    <property type="protein sequence ID" value="L893_g10822.t1"/>
    <property type="gene ID" value="L893_g10822"/>
</dbReference>
<evidence type="ECO:0000259" key="1">
    <source>
        <dbReference type="Pfam" id="PF17831"/>
    </source>
</evidence>
<organism evidence="2 3">
    <name type="scientific">Steinernema glaseri</name>
    <dbReference type="NCBI Taxonomy" id="37863"/>
    <lineage>
        <taxon>Eukaryota</taxon>
        <taxon>Metazoa</taxon>
        <taxon>Ecdysozoa</taxon>
        <taxon>Nematoda</taxon>
        <taxon>Chromadorea</taxon>
        <taxon>Rhabditida</taxon>
        <taxon>Tylenchina</taxon>
        <taxon>Panagrolaimomorpha</taxon>
        <taxon>Strongyloidoidea</taxon>
        <taxon>Steinernematidae</taxon>
        <taxon>Steinernema</taxon>
    </lineage>
</organism>
<dbReference type="Gene3D" id="3.40.50.920">
    <property type="match status" value="1"/>
</dbReference>
<dbReference type="Proteomes" id="UP000095287">
    <property type="component" value="Unplaced"/>
</dbReference>
<dbReference type="PANTHER" id="PTHR43825:SF3">
    <property type="entry name" value="PYRUVATE DEHYDROGENASE E1 COMPONENT"/>
    <property type="match status" value="1"/>
</dbReference>
<protein>
    <submittedName>
        <fullName evidence="3">PDH_E1_M domain-containing protein</fullName>
    </submittedName>
</protein>
<sequence>VPALEAFDSQLKGTGDRAISTTMAFVRILGTLLKDPQVGRLVVPIVPDESRTFGMEGLFRQIGIHSHVGQLYTPQDAGTLSYYKESTDGQIMQEGLNESGATSSWIAASTAYANHGVMTLPFYIFYSMFGFQRDGMRRMYAEQEDVYYYITVLNENYAHPAMPEGAEQGILKGLYRLAVEKPLQGERHVQLMGSGSILNEVLAAADI</sequence>
<dbReference type="InterPro" id="IPR041621">
    <property type="entry name" value="PDH_E1_M"/>
</dbReference>
<dbReference type="Pfam" id="PF17831">
    <property type="entry name" value="PDH_E1_M"/>
    <property type="match status" value="1"/>
</dbReference>
<evidence type="ECO:0000313" key="2">
    <source>
        <dbReference type="Proteomes" id="UP000095287"/>
    </source>
</evidence>
<reference evidence="3" key="1">
    <citation type="submission" date="2016-11" db="UniProtKB">
        <authorList>
            <consortium name="WormBaseParasite"/>
        </authorList>
    </citation>
    <scope>IDENTIFICATION</scope>
</reference>
<dbReference type="InterPro" id="IPR051157">
    <property type="entry name" value="PDH/Transketolase"/>
</dbReference>
<accession>A0A1I7XYN2</accession>
<dbReference type="PANTHER" id="PTHR43825">
    <property type="entry name" value="PYRUVATE DEHYDROGENASE E1 COMPONENT"/>
    <property type="match status" value="1"/>
</dbReference>